<keyword evidence="1" id="KW-0472">Membrane</keyword>
<feature type="transmembrane region" description="Helical" evidence="1">
    <location>
        <begin position="38"/>
        <end position="61"/>
    </location>
</feature>
<feature type="transmembrane region" description="Helical" evidence="1">
    <location>
        <begin position="160"/>
        <end position="182"/>
    </location>
</feature>
<keyword evidence="1" id="KW-1133">Transmembrane helix</keyword>
<evidence type="ECO:0000313" key="3">
    <source>
        <dbReference type="Proteomes" id="UP000597762"/>
    </source>
</evidence>
<organism evidence="2 3">
    <name type="scientific">Acanthosepion pharaonis</name>
    <name type="common">Pharaoh cuttlefish</name>
    <name type="synonym">Sepia pharaonis</name>
    <dbReference type="NCBI Taxonomy" id="158019"/>
    <lineage>
        <taxon>Eukaryota</taxon>
        <taxon>Metazoa</taxon>
        <taxon>Spiralia</taxon>
        <taxon>Lophotrochozoa</taxon>
        <taxon>Mollusca</taxon>
        <taxon>Cephalopoda</taxon>
        <taxon>Coleoidea</taxon>
        <taxon>Decapodiformes</taxon>
        <taxon>Sepiida</taxon>
        <taxon>Sepiina</taxon>
        <taxon>Sepiidae</taxon>
        <taxon>Acanthosepion</taxon>
    </lineage>
</organism>
<keyword evidence="1" id="KW-0812">Transmembrane</keyword>
<dbReference type="Proteomes" id="UP000597762">
    <property type="component" value="Unassembled WGS sequence"/>
</dbReference>
<sequence>MLSTLVRAEGKAQPSTSSLVEIQGYFWDLGTLSSSISLALRFAFLFHSTFVFIVSFFFFAFSFSLSLTFSFPLCVFLYVILCEILSLSLSLSLFISLLFSFSLFLDAILYADSCGHLLLYLSCSPPSMPFSFYVIFSTSLCLSLALSMNVFLFLSDLFSILFLGFFLLSACNTVSASVSLLLHTLARPPFFAIFRFFTFLLFTFSLSLSLSLCCYLYLCFTFFPSLIIFSLFDTLLYVAFFLYIFFLMLLFLSFLSFSFFAPPPSLSQFPYDPLFLSVDFCFRYMRSSFHHALFVPSFCP</sequence>
<feature type="transmembrane region" description="Helical" evidence="1">
    <location>
        <begin position="73"/>
        <end position="95"/>
    </location>
</feature>
<comment type="caution">
    <text evidence="2">The sequence shown here is derived from an EMBL/GenBank/DDBJ whole genome shotgun (WGS) entry which is preliminary data.</text>
</comment>
<gene>
    <name evidence="2" type="ORF">SPHA_39980</name>
</gene>
<evidence type="ECO:0000256" key="1">
    <source>
        <dbReference type="SAM" id="Phobius"/>
    </source>
</evidence>
<feature type="transmembrane region" description="Helical" evidence="1">
    <location>
        <begin position="194"/>
        <end position="223"/>
    </location>
</feature>
<dbReference type="AlphaFoldDB" id="A0A812CM39"/>
<protein>
    <submittedName>
        <fullName evidence="2">Uncharacterized protein</fullName>
    </submittedName>
</protein>
<feature type="transmembrane region" description="Helical" evidence="1">
    <location>
        <begin position="133"/>
        <end position="154"/>
    </location>
</feature>
<reference evidence="2" key="1">
    <citation type="submission" date="2021-01" db="EMBL/GenBank/DDBJ databases">
        <authorList>
            <person name="Li R."/>
            <person name="Bekaert M."/>
        </authorList>
    </citation>
    <scope>NUCLEOTIDE SEQUENCE</scope>
    <source>
        <strain evidence="2">Farmed</strain>
    </source>
</reference>
<accession>A0A812CM39</accession>
<proteinExistence type="predicted"/>
<keyword evidence="3" id="KW-1185">Reference proteome</keyword>
<name>A0A812CM39_ACAPH</name>
<dbReference type="EMBL" id="CAHIKZ030001879">
    <property type="protein sequence ID" value="CAE1276386.1"/>
    <property type="molecule type" value="Genomic_DNA"/>
</dbReference>
<feature type="transmembrane region" description="Helical" evidence="1">
    <location>
        <begin position="235"/>
        <end position="261"/>
    </location>
</feature>
<evidence type="ECO:0000313" key="2">
    <source>
        <dbReference type="EMBL" id="CAE1276386.1"/>
    </source>
</evidence>